<dbReference type="InterPro" id="IPR013560">
    <property type="entry name" value="DUF1722"/>
</dbReference>
<dbReference type="Proteomes" id="UP000325302">
    <property type="component" value="Unassembled WGS sequence"/>
</dbReference>
<sequence length="318" mass="36671">MTQFDPQQIQIGISACLLGEKVRFDAGHKTSNYCRDELSRVFHYVPVCPEMAIGMGTPRKTIRLVDHQGEIRLTATDNSFDVTDAMREYALGKSQQLDFLSGYIVCAKSPSCGMERVKLYDGQSGYSRKAGVGIYTQILMQQQPLLPIEEDGRLHDLGLRENFITRVFAYHDWKSLIAQGLTRKALVQFHTRYKFLLLAHHQAHYRRLGKMIANFSEDLEADAKAYIHLFMEALSQPATRKNHTNVLQHLQGFFSDKLTPKQTQELTEAIHKYRDGLLPLLVPITLIRHYLNEFDEPYVQDQVYLNPHPEELRLHYGY</sequence>
<keyword evidence="3" id="KW-1185">Reference proteome</keyword>
<gene>
    <name evidence="2" type="ORF">E1H14_03620</name>
</gene>
<organism evidence="2 3">
    <name type="scientific">Nitrincola tapanii</name>
    <dbReference type="NCBI Taxonomy" id="1708751"/>
    <lineage>
        <taxon>Bacteria</taxon>
        <taxon>Pseudomonadati</taxon>
        <taxon>Pseudomonadota</taxon>
        <taxon>Gammaproteobacteria</taxon>
        <taxon>Oceanospirillales</taxon>
        <taxon>Oceanospirillaceae</taxon>
        <taxon>Nitrincola</taxon>
    </lineage>
</organism>
<dbReference type="OrthoDB" id="495783at2"/>
<evidence type="ECO:0000313" key="2">
    <source>
        <dbReference type="EMBL" id="KAA0875789.1"/>
    </source>
</evidence>
<dbReference type="AlphaFoldDB" id="A0A5A9W6Z5"/>
<proteinExistence type="predicted"/>
<comment type="caution">
    <text evidence="2">The sequence shown here is derived from an EMBL/GenBank/DDBJ whole genome shotgun (WGS) entry which is preliminary data.</text>
</comment>
<dbReference type="RefSeq" id="WP_149390093.1">
    <property type="nucleotide sequence ID" value="NZ_SMRS01000002.1"/>
</dbReference>
<dbReference type="PANTHER" id="PTHR30087:SF0">
    <property type="entry name" value="INNER MEMBRANE PROTEIN"/>
    <property type="match status" value="1"/>
</dbReference>
<evidence type="ECO:0000313" key="3">
    <source>
        <dbReference type="Proteomes" id="UP000325302"/>
    </source>
</evidence>
<dbReference type="Pfam" id="PF04463">
    <property type="entry name" value="2-thiour_desulf"/>
    <property type="match status" value="1"/>
</dbReference>
<dbReference type="PANTHER" id="PTHR30087">
    <property type="entry name" value="INNER MEMBRANE PROTEIN"/>
    <property type="match status" value="1"/>
</dbReference>
<dbReference type="InterPro" id="IPR007553">
    <property type="entry name" value="2-thiour_desulf"/>
</dbReference>
<dbReference type="PIRSF" id="PIRSF037004">
    <property type="entry name" value="UCP037004"/>
    <property type="match status" value="1"/>
</dbReference>
<reference evidence="2 3" key="1">
    <citation type="submission" date="2019-03" db="EMBL/GenBank/DDBJ databases">
        <title>Nitrincola sp. nov. isolated from an Indian soda lake.</title>
        <authorList>
            <person name="Joshi A."/>
            <person name="Thite S.V."/>
            <person name="Joseph N."/>
            <person name="Dhotre D."/>
            <person name="Moorthy M."/>
            <person name="Shouche Y.S."/>
        </authorList>
    </citation>
    <scope>NUCLEOTIDE SEQUENCE [LARGE SCALE GENOMIC DNA]</scope>
    <source>
        <strain evidence="2 3">MEB193</strain>
    </source>
</reference>
<feature type="domain" description="DUF1722" evidence="1">
    <location>
        <begin position="194"/>
        <end position="309"/>
    </location>
</feature>
<dbReference type="EMBL" id="SMRS01000002">
    <property type="protein sequence ID" value="KAA0875789.1"/>
    <property type="molecule type" value="Genomic_DNA"/>
</dbReference>
<dbReference type="InterPro" id="IPR017087">
    <property type="entry name" value="UCP037004"/>
</dbReference>
<name>A0A5A9W6Z5_9GAMM</name>
<evidence type="ECO:0000259" key="1">
    <source>
        <dbReference type="Pfam" id="PF08349"/>
    </source>
</evidence>
<protein>
    <submittedName>
        <fullName evidence="2">DUF1722 domain-containing protein</fullName>
    </submittedName>
</protein>
<dbReference type="Pfam" id="PF08349">
    <property type="entry name" value="DUF1722"/>
    <property type="match status" value="1"/>
</dbReference>
<accession>A0A5A9W6Z5</accession>